<reference evidence="2 3" key="1">
    <citation type="submission" date="2021-06" db="EMBL/GenBank/DDBJ databases">
        <title>Caerostris darwini draft genome.</title>
        <authorList>
            <person name="Kono N."/>
            <person name="Arakawa K."/>
        </authorList>
    </citation>
    <scope>NUCLEOTIDE SEQUENCE [LARGE SCALE GENOMIC DNA]</scope>
</reference>
<proteinExistence type="predicted"/>
<gene>
    <name evidence="2" type="ORF">CDAR_603661</name>
</gene>
<comment type="caution">
    <text evidence="2">The sequence shown here is derived from an EMBL/GenBank/DDBJ whole genome shotgun (WGS) entry which is preliminary data.</text>
</comment>
<organism evidence="2 3">
    <name type="scientific">Caerostris darwini</name>
    <dbReference type="NCBI Taxonomy" id="1538125"/>
    <lineage>
        <taxon>Eukaryota</taxon>
        <taxon>Metazoa</taxon>
        <taxon>Ecdysozoa</taxon>
        <taxon>Arthropoda</taxon>
        <taxon>Chelicerata</taxon>
        <taxon>Arachnida</taxon>
        <taxon>Araneae</taxon>
        <taxon>Araneomorphae</taxon>
        <taxon>Entelegynae</taxon>
        <taxon>Araneoidea</taxon>
        <taxon>Araneidae</taxon>
        <taxon>Caerostris</taxon>
    </lineage>
</organism>
<dbReference type="AlphaFoldDB" id="A0AAV4T756"/>
<evidence type="ECO:0000313" key="3">
    <source>
        <dbReference type="Proteomes" id="UP001054837"/>
    </source>
</evidence>
<feature type="region of interest" description="Disordered" evidence="1">
    <location>
        <begin position="44"/>
        <end position="75"/>
    </location>
</feature>
<keyword evidence="3" id="KW-1185">Reference proteome</keyword>
<evidence type="ECO:0000256" key="1">
    <source>
        <dbReference type="SAM" id="MobiDB-lite"/>
    </source>
</evidence>
<sequence>MKLQRAKKHLSLSSLLLRVIFPPSIKDKRERLEQTIKKIEKKKNDFKKESIGNGPIRRREGERGLRKGSGQTKRWNSSFDRCCILFSRLRYEKKQKI</sequence>
<accession>A0AAV4T756</accession>
<evidence type="ECO:0000313" key="2">
    <source>
        <dbReference type="EMBL" id="GIY41131.1"/>
    </source>
</evidence>
<name>A0AAV4T756_9ARAC</name>
<protein>
    <submittedName>
        <fullName evidence="2">Uncharacterized protein</fullName>
    </submittedName>
</protein>
<dbReference type="Proteomes" id="UP001054837">
    <property type="component" value="Unassembled WGS sequence"/>
</dbReference>
<dbReference type="EMBL" id="BPLQ01009034">
    <property type="protein sequence ID" value="GIY41131.1"/>
    <property type="molecule type" value="Genomic_DNA"/>
</dbReference>